<evidence type="ECO:0000313" key="3">
    <source>
        <dbReference type="Proteomes" id="UP000182624"/>
    </source>
</evidence>
<dbReference type="AlphaFoldDB" id="A0A1I5YKS4"/>
<dbReference type="EMBL" id="FOXO01000049">
    <property type="protein sequence ID" value="SFQ44770.1"/>
    <property type="molecule type" value="Genomic_DNA"/>
</dbReference>
<dbReference type="OrthoDB" id="1700423at2"/>
<dbReference type="PANTHER" id="PTHR37305:SF1">
    <property type="entry name" value="MEMBRANE PROTEIN"/>
    <property type="match status" value="1"/>
</dbReference>
<sequence length="407" mass="46624">MELFLAEHKKLWSRKNVRVSVFICFVYMVVFAGILQFQWFTFGSRNDFTSVFGNNFDGYDVIRERQGYSEKYGHLLTDDTLAEMVSDYQYANEYGTVSDTRKMDWSVISTWLETLYPEQKKPSLYKYASQLMLDYVDTEKLTDIYGRRQEAIETFMEASGITGEKRRYLLSLNDKVKIPFSYVWTEGWRTVLGDSLPEYGLMIAIVLMISLAPLFSGEWRDRTGEMILTMKHGWEKDAVAKFFVGFVFTLEIFLLIAIPSIIVQITYMGISGWDEPIQCIKMIAIAPMNMMQAEIYEYIHALSGALGFAGIMMLISASSKNELLSLVGGFAFLFGPLMISEYLPYTIQLLISLLPIAGSASDIFRMDTLNIFGKIVWMPYAELLTPIIIMVVCIPATVKRWIKMKNG</sequence>
<keyword evidence="1" id="KW-0812">Transmembrane</keyword>
<dbReference type="RefSeq" id="WP_074891981.1">
    <property type="nucleotide sequence ID" value="NZ_FOXO01000049.1"/>
</dbReference>
<keyword evidence="1" id="KW-0472">Membrane</keyword>
<organism evidence="2 3">
    <name type="scientific">Butyrivibrio proteoclasticus</name>
    <dbReference type="NCBI Taxonomy" id="43305"/>
    <lineage>
        <taxon>Bacteria</taxon>
        <taxon>Bacillati</taxon>
        <taxon>Bacillota</taxon>
        <taxon>Clostridia</taxon>
        <taxon>Lachnospirales</taxon>
        <taxon>Lachnospiraceae</taxon>
        <taxon>Butyrivibrio</taxon>
    </lineage>
</organism>
<gene>
    <name evidence="2" type="ORF">SAMN04487928_1493</name>
</gene>
<feature type="transmembrane region" description="Helical" evidence="1">
    <location>
        <begin position="298"/>
        <end position="316"/>
    </location>
</feature>
<keyword evidence="1" id="KW-1133">Transmembrane helix</keyword>
<accession>A0A1I5YKS4</accession>
<feature type="transmembrane region" description="Helical" evidence="1">
    <location>
        <begin position="238"/>
        <end position="262"/>
    </location>
</feature>
<keyword evidence="3" id="KW-1185">Reference proteome</keyword>
<feature type="transmembrane region" description="Helical" evidence="1">
    <location>
        <begin position="199"/>
        <end position="217"/>
    </location>
</feature>
<evidence type="ECO:0008006" key="4">
    <source>
        <dbReference type="Google" id="ProtNLM"/>
    </source>
</evidence>
<evidence type="ECO:0000256" key="1">
    <source>
        <dbReference type="SAM" id="Phobius"/>
    </source>
</evidence>
<feature type="transmembrane region" description="Helical" evidence="1">
    <location>
        <begin position="21"/>
        <end position="40"/>
    </location>
</feature>
<proteinExistence type="predicted"/>
<name>A0A1I5YKS4_9FIRM</name>
<dbReference type="Proteomes" id="UP000182624">
    <property type="component" value="Unassembled WGS sequence"/>
</dbReference>
<evidence type="ECO:0000313" key="2">
    <source>
        <dbReference type="EMBL" id="SFQ44770.1"/>
    </source>
</evidence>
<feature type="transmembrane region" description="Helical" evidence="1">
    <location>
        <begin position="323"/>
        <end position="339"/>
    </location>
</feature>
<protein>
    <recommendedName>
        <fullName evidence="4">ABC-2 family transporter protein</fullName>
    </recommendedName>
</protein>
<dbReference type="PANTHER" id="PTHR37305">
    <property type="entry name" value="INTEGRAL MEMBRANE PROTEIN-RELATED"/>
    <property type="match status" value="1"/>
</dbReference>
<feature type="transmembrane region" description="Helical" evidence="1">
    <location>
        <begin position="376"/>
        <end position="398"/>
    </location>
</feature>
<reference evidence="3" key="1">
    <citation type="submission" date="2016-10" db="EMBL/GenBank/DDBJ databases">
        <authorList>
            <person name="Varghese N."/>
            <person name="Submissions S."/>
        </authorList>
    </citation>
    <scope>NUCLEOTIDE SEQUENCE [LARGE SCALE GENOMIC DNA]</scope>
    <source>
        <strain evidence="3">P18</strain>
    </source>
</reference>